<name>A0A161XY27_9GAMM</name>
<sequence>MKKNNYKNHNESSRWTIRNLASDGTIVLLCACFLAFLKPFGMDSVSFVYALSFWVTICLCGYLVYAPALTLGRAALSSIAPNLKTKNVLSLVVSILCASVIMGLITPFIITRFFSLSSTYWESVPFAIMACLFIGGVITLISVTKAFVQQQHAMITYQQQRLELEQPEATILQQKMLMDFMSKLPIEKRGELICLQMDDHYLQVHTDKGSHMLLMRFKDALKQLDGYPGFQTHRSWWVSINAVTATKREGRRLILRLNNNMEVPVSQTFLSQTKHTLNMS</sequence>
<protein>
    <recommendedName>
        <fullName evidence="3">HTH LytTR-type domain-containing protein</fullName>
    </recommendedName>
</protein>
<feature type="transmembrane region" description="Helical" evidence="2">
    <location>
        <begin position="20"/>
        <end position="37"/>
    </location>
</feature>
<feature type="domain" description="HTH LytTR-type" evidence="3">
    <location>
        <begin position="191"/>
        <end position="279"/>
    </location>
</feature>
<dbReference type="AlphaFoldDB" id="A0A161XY27"/>
<proteinExistence type="predicted"/>
<dbReference type="PATRIC" id="fig|1365248.3.peg.4734"/>
<keyword evidence="2" id="KW-1133">Transmembrane helix</keyword>
<evidence type="ECO:0000256" key="2">
    <source>
        <dbReference type="SAM" id="Phobius"/>
    </source>
</evidence>
<keyword evidence="2" id="KW-0812">Transmembrane</keyword>
<dbReference type="Proteomes" id="UP000076486">
    <property type="component" value="Unassembled WGS sequence"/>
</dbReference>
<evidence type="ECO:0000313" key="5">
    <source>
        <dbReference type="Proteomes" id="UP000076486"/>
    </source>
</evidence>
<accession>A0A161XY27</accession>
<dbReference type="EMBL" id="AUYC01000070">
    <property type="protein sequence ID" value="KZN58794.1"/>
    <property type="molecule type" value="Genomic_DNA"/>
</dbReference>
<dbReference type="GO" id="GO:0003677">
    <property type="term" value="F:DNA binding"/>
    <property type="evidence" value="ECO:0007669"/>
    <property type="project" value="InterPro"/>
</dbReference>
<comment type="caution">
    <text evidence="4">The sequence shown here is derived from an EMBL/GenBank/DDBJ whole genome shotgun (WGS) entry which is preliminary data.</text>
</comment>
<organism evidence="4 5">
    <name type="scientific">Pseudoalteromonas luteoviolacea CPMOR-1</name>
    <dbReference type="NCBI Taxonomy" id="1365248"/>
    <lineage>
        <taxon>Bacteria</taxon>
        <taxon>Pseudomonadati</taxon>
        <taxon>Pseudomonadota</taxon>
        <taxon>Gammaproteobacteria</taxon>
        <taxon>Alteromonadales</taxon>
        <taxon>Pseudoalteromonadaceae</taxon>
        <taxon>Pseudoalteromonas</taxon>
    </lineage>
</organism>
<reference evidence="4 5" key="1">
    <citation type="submission" date="2013-07" db="EMBL/GenBank/DDBJ databases">
        <title>Comparative Genomic and Metabolomic Analysis of Twelve Strains of Pseudoalteromonas luteoviolacea.</title>
        <authorList>
            <person name="Vynne N.G."/>
            <person name="Mansson M."/>
            <person name="Gram L."/>
        </authorList>
    </citation>
    <scope>NUCLEOTIDE SEQUENCE [LARGE SCALE GENOMIC DNA]</scope>
    <source>
        <strain evidence="4 5">CPMOR-1</strain>
    </source>
</reference>
<keyword evidence="2" id="KW-0472">Membrane</keyword>
<gene>
    <name evidence="4" type="ORF">N473_26305</name>
</gene>
<evidence type="ECO:0000313" key="4">
    <source>
        <dbReference type="EMBL" id="KZN58794.1"/>
    </source>
</evidence>
<feature type="transmembrane region" description="Helical" evidence="2">
    <location>
        <begin position="126"/>
        <end position="148"/>
    </location>
</feature>
<feature type="transmembrane region" description="Helical" evidence="2">
    <location>
        <begin position="49"/>
        <end position="76"/>
    </location>
</feature>
<evidence type="ECO:0000259" key="3">
    <source>
        <dbReference type="PROSITE" id="PS50930"/>
    </source>
</evidence>
<evidence type="ECO:0000256" key="1">
    <source>
        <dbReference type="ARBA" id="ARBA00023012"/>
    </source>
</evidence>
<dbReference type="Gene3D" id="2.40.50.1020">
    <property type="entry name" value="LytTr DNA-binding domain"/>
    <property type="match status" value="1"/>
</dbReference>
<feature type="transmembrane region" description="Helical" evidence="2">
    <location>
        <begin position="88"/>
        <end position="114"/>
    </location>
</feature>
<dbReference type="RefSeq" id="WP_063369851.1">
    <property type="nucleotide sequence ID" value="NZ_AUYC01000070.1"/>
</dbReference>
<dbReference type="Pfam" id="PF04397">
    <property type="entry name" value="LytTR"/>
    <property type="match status" value="1"/>
</dbReference>
<dbReference type="SMART" id="SM00850">
    <property type="entry name" value="LytTR"/>
    <property type="match status" value="1"/>
</dbReference>
<keyword evidence="1" id="KW-0902">Two-component regulatory system</keyword>
<dbReference type="GO" id="GO:0000160">
    <property type="term" value="P:phosphorelay signal transduction system"/>
    <property type="evidence" value="ECO:0007669"/>
    <property type="project" value="UniProtKB-KW"/>
</dbReference>
<dbReference type="PROSITE" id="PS50930">
    <property type="entry name" value="HTH_LYTTR"/>
    <property type="match status" value="1"/>
</dbReference>
<dbReference type="InterPro" id="IPR007492">
    <property type="entry name" value="LytTR_DNA-bd_dom"/>
</dbReference>